<name>A0ABX7SKJ0_9CAUL</name>
<proteinExistence type="predicted"/>
<feature type="transmembrane region" description="Helical" evidence="1">
    <location>
        <begin position="6"/>
        <end position="27"/>
    </location>
</feature>
<dbReference type="Proteomes" id="UP000663942">
    <property type="component" value="Chromosome"/>
</dbReference>
<keyword evidence="3" id="KW-1185">Reference proteome</keyword>
<keyword evidence="1" id="KW-0812">Transmembrane</keyword>
<evidence type="ECO:0000313" key="3">
    <source>
        <dbReference type="Proteomes" id="UP000663942"/>
    </source>
</evidence>
<accession>A0ABX7SKJ0</accession>
<keyword evidence="1" id="KW-1133">Transmembrane helix</keyword>
<protein>
    <recommendedName>
        <fullName evidence="4">DUF948 domain-containing protein</fullName>
    </recommendedName>
</protein>
<dbReference type="Gene3D" id="1.20.5.340">
    <property type="match status" value="1"/>
</dbReference>
<sequence length="107" mass="11554">MTPSVWVAMAGLFAGLFVQVAVFAFMLGRLSQRVTTLERDGSALQGIRDAVTKLTVQMDTAQGDISHISRDVSGLQRSLSNIVTDRASKALELPPVPARQRRRGAST</sequence>
<gene>
    <name evidence="2" type="ORF">IFE19_01965</name>
</gene>
<evidence type="ECO:0000313" key="2">
    <source>
        <dbReference type="EMBL" id="QTC88197.1"/>
    </source>
</evidence>
<keyword evidence="1" id="KW-0472">Membrane</keyword>
<evidence type="ECO:0008006" key="4">
    <source>
        <dbReference type="Google" id="ProtNLM"/>
    </source>
</evidence>
<organism evidence="2 3">
    <name type="scientific">Brevundimonas pondensis</name>
    <dbReference type="NCBI Taxonomy" id="2774189"/>
    <lineage>
        <taxon>Bacteria</taxon>
        <taxon>Pseudomonadati</taxon>
        <taxon>Pseudomonadota</taxon>
        <taxon>Alphaproteobacteria</taxon>
        <taxon>Caulobacterales</taxon>
        <taxon>Caulobacteraceae</taxon>
        <taxon>Brevundimonas</taxon>
    </lineage>
</organism>
<dbReference type="EMBL" id="CP062006">
    <property type="protein sequence ID" value="QTC88197.1"/>
    <property type="molecule type" value="Genomic_DNA"/>
</dbReference>
<reference evidence="2 3" key="1">
    <citation type="submission" date="2020-09" db="EMBL/GenBank/DDBJ databases">
        <title>Brevundimonas sp. LVF1 isolated from an oligotrophic pond in Goettingen, Germany.</title>
        <authorList>
            <person name="Friedrich I."/>
            <person name="Klassen A."/>
            <person name="Neubauer H."/>
            <person name="Schneider D."/>
            <person name="Hertel R."/>
            <person name="Daniel R."/>
        </authorList>
    </citation>
    <scope>NUCLEOTIDE SEQUENCE [LARGE SCALE GENOMIC DNA]</scope>
    <source>
        <strain evidence="2 3">LVF1</strain>
    </source>
</reference>
<dbReference type="RefSeq" id="WP_207825243.1">
    <property type="nucleotide sequence ID" value="NZ_CP062006.1"/>
</dbReference>
<evidence type="ECO:0000256" key="1">
    <source>
        <dbReference type="SAM" id="Phobius"/>
    </source>
</evidence>